<dbReference type="PROSITE" id="PS50118">
    <property type="entry name" value="HMG_BOX_2"/>
    <property type="match status" value="1"/>
</dbReference>
<sequence>MSKSMESTPSTPCHSVNPIQLRGFLSGDTIQVQGDTANLQFSIQFNLHHKQDFDISVPFPDINLPEIQTEFDCISSPSLYTTPNSISTPDDKDQEHNERGVILTRLRSGVLSPVNYSPRSYGVFQGTLVSRNRKRRKNKGRGNGDLLERVLERRSFPVKPCNSYSFFVMATWSKVKYSSFGETSKILSKIWSKLSNDEKKVFQDMASKDDLRYKRQCILLRNDAQEEARITNDQNTDVNL</sequence>
<name>A0A9Q1M665_9SOLA</name>
<dbReference type="InterPro" id="IPR009071">
    <property type="entry name" value="HMG_box_dom"/>
</dbReference>
<gene>
    <name evidence="4" type="ORF">K7X08_020261</name>
</gene>
<dbReference type="InterPro" id="IPR036910">
    <property type="entry name" value="HMG_box_dom_sf"/>
</dbReference>
<dbReference type="Gene3D" id="1.10.30.10">
    <property type="entry name" value="High mobility group box domain"/>
    <property type="match status" value="1"/>
</dbReference>
<evidence type="ECO:0000259" key="3">
    <source>
        <dbReference type="PROSITE" id="PS50118"/>
    </source>
</evidence>
<dbReference type="OrthoDB" id="1919336at2759"/>
<dbReference type="SMART" id="SM00398">
    <property type="entry name" value="HMG"/>
    <property type="match status" value="1"/>
</dbReference>
<keyword evidence="2" id="KW-0539">Nucleus</keyword>
<evidence type="ECO:0000256" key="2">
    <source>
        <dbReference type="PROSITE-ProRule" id="PRU00267"/>
    </source>
</evidence>
<dbReference type="GO" id="GO:0003677">
    <property type="term" value="F:DNA binding"/>
    <property type="evidence" value="ECO:0007669"/>
    <property type="project" value="UniProtKB-UniRule"/>
</dbReference>
<dbReference type="CDD" id="cd00084">
    <property type="entry name" value="HMG-box_SF"/>
    <property type="match status" value="1"/>
</dbReference>
<accession>A0A9Q1M665</accession>
<evidence type="ECO:0000256" key="1">
    <source>
        <dbReference type="ARBA" id="ARBA00023125"/>
    </source>
</evidence>
<evidence type="ECO:0000313" key="4">
    <source>
        <dbReference type="EMBL" id="KAJ8552868.1"/>
    </source>
</evidence>
<feature type="domain" description="HMG box" evidence="3">
    <location>
        <begin position="157"/>
        <end position="221"/>
    </location>
</feature>
<feature type="DNA-binding region" description="HMG box" evidence="2">
    <location>
        <begin position="157"/>
        <end position="221"/>
    </location>
</feature>
<dbReference type="EMBL" id="JAJAGQ010000009">
    <property type="protein sequence ID" value="KAJ8552868.1"/>
    <property type="molecule type" value="Genomic_DNA"/>
</dbReference>
<reference evidence="5" key="1">
    <citation type="journal article" date="2023" name="Proc. Natl. Acad. Sci. U.S.A.">
        <title>Genomic and structural basis for evolution of tropane alkaloid biosynthesis.</title>
        <authorList>
            <person name="Wanga Y.-J."/>
            <person name="Taina T."/>
            <person name="Yua J.-Y."/>
            <person name="Lia J."/>
            <person name="Xua B."/>
            <person name="Chenc J."/>
            <person name="D'Auriad J.C."/>
            <person name="Huanga J.-P."/>
            <person name="Huanga S.-X."/>
        </authorList>
    </citation>
    <scope>NUCLEOTIDE SEQUENCE [LARGE SCALE GENOMIC DNA]</scope>
    <source>
        <strain evidence="5">cv. KIB-2019</strain>
    </source>
</reference>
<keyword evidence="1 2" id="KW-0238">DNA-binding</keyword>
<dbReference type="Proteomes" id="UP001152561">
    <property type="component" value="Unassembled WGS sequence"/>
</dbReference>
<dbReference type="AlphaFoldDB" id="A0A9Q1M665"/>
<dbReference type="Pfam" id="PF09011">
    <property type="entry name" value="HMG_box_2"/>
    <property type="match status" value="1"/>
</dbReference>
<dbReference type="GO" id="GO:0005634">
    <property type="term" value="C:nucleus"/>
    <property type="evidence" value="ECO:0007669"/>
    <property type="project" value="UniProtKB-UniRule"/>
</dbReference>
<dbReference type="PANTHER" id="PTHR48112">
    <property type="entry name" value="HIGH MOBILITY GROUP PROTEIN DSP1"/>
    <property type="match status" value="1"/>
</dbReference>
<organism evidence="4 5">
    <name type="scientific">Anisodus acutangulus</name>
    <dbReference type="NCBI Taxonomy" id="402998"/>
    <lineage>
        <taxon>Eukaryota</taxon>
        <taxon>Viridiplantae</taxon>
        <taxon>Streptophyta</taxon>
        <taxon>Embryophyta</taxon>
        <taxon>Tracheophyta</taxon>
        <taxon>Spermatophyta</taxon>
        <taxon>Magnoliopsida</taxon>
        <taxon>eudicotyledons</taxon>
        <taxon>Gunneridae</taxon>
        <taxon>Pentapetalae</taxon>
        <taxon>asterids</taxon>
        <taxon>lamiids</taxon>
        <taxon>Solanales</taxon>
        <taxon>Solanaceae</taxon>
        <taxon>Solanoideae</taxon>
        <taxon>Hyoscyameae</taxon>
        <taxon>Anisodus</taxon>
    </lineage>
</organism>
<proteinExistence type="predicted"/>
<keyword evidence="5" id="KW-1185">Reference proteome</keyword>
<protein>
    <recommendedName>
        <fullName evidence="3">HMG box domain-containing protein</fullName>
    </recommendedName>
</protein>
<comment type="caution">
    <text evidence="4">The sequence shown here is derived from an EMBL/GenBank/DDBJ whole genome shotgun (WGS) entry which is preliminary data.</text>
</comment>
<dbReference type="SUPFAM" id="SSF47095">
    <property type="entry name" value="HMG-box"/>
    <property type="match status" value="1"/>
</dbReference>
<evidence type="ECO:0000313" key="5">
    <source>
        <dbReference type="Proteomes" id="UP001152561"/>
    </source>
</evidence>
<dbReference type="InterPro" id="IPR050342">
    <property type="entry name" value="HMGB"/>
</dbReference>